<dbReference type="PANTHER" id="PTHR23248:SF9">
    <property type="entry name" value="PHOSPHOLIPID SCRAMBLASE"/>
    <property type="match status" value="1"/>
</dbReference>
<reference evidence="4" key="1">
    <citation type="submission" date="2025-08" db="UniProtKB">
        <authorList>
            <consortium name="RefSeq"/>
        </authorList>
    </citation>
    <scope>IDENTIFICATION</scope>
    <source>
        <tissue evidence="4">Muscle</tissue>
    </source>
</reference>
<accession>A0ABM1C5C7</accession>
<comment type="similarity">
    <text evidence="1 2">Belongs to the phospholipid scramblase family.</text>
</comment>
<evidence type="ECO:0000313" key="4">
    <source>
        <dbReference type="RefSeq" id="XP_013794470.2"/>
    </source>
</evidence>
<dbReference type="InterPro" id="IPR005552">
    <property type="entry name" value="Scramblase"/>
</dbReference>
<organism evidence="3 4">
    <name type="scientific">Limulus polyphemus</name>
    <name type="common">Atlantic horseshoe crab</name>
    <dbReference type="NCBI Taxonomy" id="6850"/>
    <lineage>
        <taxon>Eukaryota</taxon>
        <taxon>Metazoa</taxon>
        <taxon>Ecdysozoa</taxon>
        <taxon>Arthropoda</taxon>
        <taxon>Chelicerata</taxon>
        <taxon>Merostomata</taxon>
        <taxon>Xiphosura</taxon>
        <taxon>Limulidae</taxon>
        <taxon>Limulus</taxon>
    </lineage>
</organism>
<sequence length="274" mass="30292">MAAPYNSEPGQAWYPSSSGVVGIPPAGGVGYPPPGPAGVQWMSLPSAPPNCPPGLEYLTMIDQLLVHQKVELLEAFIGFETANKYQVVNSMGQNVYFAAEDTHCCTRYFCGPIRPFDMKILDNGGREVIHLYRPLRCDSCCCPCCLQRLEVTASGSTLGYVVQEWSIFVPKYEVQNAAGECVLRIEGPFCTWSICGDVEFKVLSRDGETQVGKITKQWTGFIKEVFTDADHFGITFPMDLEVNIKALLLGACFLIDFMFFEKSNNEENDCLGMC</sequence>
<evidence type="ECO:0000256" key="1">
    <source>
        <dbReference type="ARBA" id="ARBA00005350"/>
    </source>
</evidence>
<proteinExistence type="inferred from homology"/>
<evidence type="ECO:0000256" key="2">
    <source>
        <dbReference type="RuleBase" id="RU363116"/>
    </source>
</evidence>
<comment type="cofactor">
    <cofactor evidence="2">
        <name>Ca(2+)</name>
        <dbReference type="ChEBI" id="CHEBI:29108"/>
    </cofactor>
</comment>
<dbReference type="PANTHER" id="PTHR23248">
    <property type="entry name" value="PHOSPHOLIPID SCRAMBLASE-RELATED"/>
    <property type="match status" value="1"/>
</dbReference>
<dbReference type="Proteomes" id="UP000694941">
    <property type="component" value="Unplaced"/>
</dbReference>
<keyword evidence="2" id="KW-0449">Lipoprotein</keyword>
<protein>
    <recommendedName>
        <fullName evidence="2">Phospholipid scramblase</fullName>
    </recommendedName>
</protein>
<dbReference type="RefSeq" id="XP_013794470.2">
    <property type="nucleotide sequence ID" value="XM_013939016.2"/>
</dbReference>
<evidence type="ECO:0000313" key="3">
    <source>
        <dbReference type="Proteomes" id="UP000694941"/>
    </source>
</evidence>
<gene>
    <name evidence="4" type="primary">LOC106478472</name>
</gene>
<dbReference type="SUPFAM" id="SSF54518">
    <property type="entry name" value="Tubby C-terminal domain-like"/>
    <property type="match status" value="1"/>
</dbReference>
<dbReference type="GeneID" id="106478472"/>
<name>A0ABM1C5C7_LIMPO</name>
<keyword evidence="2" id="KW-0564">Palmitate</keyword>
<dbReference type="Pfam" id="PF03803">
    <property type="entry name" value="Scramblase"/>
    <property type="match status" value="1"/>
</dbReference>
<comment type="function">
    <text evidence="2">May mediate accelerated ATP-independent bidirectional transbilayer migration of phospholipids upon binding calcium ions that results in a loss of phospholipid asymmetry in the plasma membrane.</text>
</comment>
<keyword evidence="3" id="KW-1185">Reference proteome</keyword>
<dbReference type="InterPro" id="IPR025659">
    <property type="entry name" value="Tubby-like_C"/>
</dbReference>
<keyword evidence="2" id="KW-0106">Calcium</keyword>